<dbReference type="InterPro" id="IPR025662">
    <property type="entry name" value="Sigma_54_int_dom_ATP-bd_1"/>
</dbReference>
<dbReference type="CDD" id="cd00009">
    <property type="entry name" value="AAA"/>
    <property type="match status" value="1"/>
</dbReference>
<keyword evidence="2" id="KW-0067">ATP-binding</keyword>
<keyword evidence="1" id="KW-0547">Nucleotide-binding</keyword>
<dbReference type="InterPro" id="IPR002197">
    <property type="entry name" value="HTH_Fis"/>
</dbReference>
<dbReference type="InterPro" id="IPR035965">
    <property type="entry name" value="PAS-like_dom_sf"/>
</dbReference>
<dbReference type="InterPro" id="IPR013767">
    <property type="entry name" value="PAS_fold"/>
</dbReference>
<accession>A0ABZ3JAJ6</accession>
<name>A0ABZ3JAJ6_SPOA4</name>
<evidence type="ECO:0000256" key="4">
    <source>
        <dbReference type="ARBA" id="ARBA00023125"/>
    </source>
</evidence>
<keyword evidence="3" id="KW-0805">Transcription regulation</keyword>
<dbReference type="SUPFAM" id="SSF52540">
    <property type="entry name" value="P-loop containing nucleoside triphosphate hydrolases"/>
    <property type="match status" value="1"/>
</dbReference>
<dbReference type="PANTHER" id="PTHR32071:SF57">
    <property type="entry name" value="C4-DICARBOXYLATE TRANSPORT TRANSCRIPTIONAL REGULATORY PROTEIN DCTD"/>
    <property type="match status" value="1"/>
</dbReference>
<dbReference type="Pfam" id="PF25601">
    <property type="entry name" value="AAA_lid_14"/>
    <property type="match status" value="1"/>
</dbReference>
<dbReference type="CDD" id="cd00130">
    <property type="entry name" value="PAS"/>
    <property type="match status" value="1"/>
</dbReference>
<evidence type="ECO:0000259" key="6">
    <source>
        <dbReference type="PROSITE" id="PS50045"/>
    </source>
</evidence>
<dbReference type="PROSITE" id="PS00675">
    <property type="entry name" value="SIGMA54_INTERACT_1"/>
    <property type="match status" value="1"/>
</dbReference>
<feature type="domain" description="Sigma-54 factor interaction" evidence="6">
    <location>
        <begin position="368"/>
        <end position="597"/>
    </location>
</feature>
<dbReference type="PANTHER" id="PTHR32071">
    <property type="entry name" value="TRANSCRIPTIONAL REGULATORY PROTEIN"/>
    <property type="match status" value="1"/>
</dbReference>
<dbReference type="Pfam" id="PF00989">
    <property type="entry name" value="PAS"/>
    <property type="match status" value="1"/>
</dbReference>
<protein>
    <submittedName>
        <fullName evidence="7">Anaerobic nitric oxide reductase transcription regulator NorR</fullName>
    </submittedName>
</protein>
<reference evidence="7" key="1">
    <citation type="submission" date="2024-05" db="EMBL/GenBank/DDBJ databases">
        <title>Isolation and characterization of Sporomusa carbonis sp. nov., a carboxydotrophic hydrogenogen in the genus of Sporomusa isolated from a charcoal burning pile.</title>
        <authorList>
            <person name="Boeer T."/>
            <person name="Rosenbaum F."/>
            <person name="Eysell L."/>
            <person name="Mueller V."/>
            <person name="Daniel R."/>
            <person name="Poehlein A."/>
        </authorList>
    </citation>
    <scope>NUCLEOTIDE SEQUENCE [LARGE SCALE GENOMIC DNA]</scope>
    <source>
        <strain evidence="7">DSM 3132</strain>
    </source>
</reference>
<dbReference type="SMART" id="SM00382">
    <property type="entry name" value="AAA"/>
    <property type="match status" value="1"/>
</dbReference>
<evidence type="ECO:0000256" key="1">
    <source>
        <dbReference type="ARBA" id="ARBA00022741"/>
    </source>
</evidence>
<dbReference type="EMBL" id="CP155571">
    <property type="protein sequence ID" value="XFO75073.1"/>
    <property type="molecule type" value="Genomic_DNA"/>
</dbReference>
<dbReference type="InterPro" id="IPR058031">
    <property type="entry name" value="AAA_lid_NorR"/>
</dbReference>
<dbReference type="Gene3D" id="1.10.10.60">
    <property type="entry name" value="Homeodomain-like"/>
    <property type="match status" value="1"/>
</dbReference>
<dbReference type="SUPFAM" id="SSF46689">
    <property type="entry name" value="Homeodomain-like"/>
    <property type="match status" value="1"/>
</dbReference>
<dbReference type="InterPro" id="IPR002078">
    <property type="entry name" value="Sigma_54_int"/>
</dbReference>
<keyword evidence="4" id="KW-0238">DNA-binding</keyword>
<dbReference type="Gene3D" id="3.30.450.20">
    <property type="entry name" value="PAS domain"/>
    <property type="match status" value="1"/>
</dbReference>
<organism evidence="7 8">
    <name type="scientific">Sporomusa acidovorans (strain ATCC 49682 / DSM 3132 / Mol)</name>
    <dbReference type="NCBI Taxonomy" id="1123286"/>
    <lineage>
        <taxon>Bacteria</taxon>
        <taxon>Bacillati</taxon>
        <taxon>Bacillota</taxon>
        <taxon>Negativicutes</taxon>
        <taxon>Selenomonadales</taxon>
        <taxon>Sporomusaceae</taxon>
        <taxon>Sporomusa</taxon>
    </lineage>
</organism>
<dbReference type="InterPro" id="IPR009057">
    <property type="entry name" value="Homeodomain-like_sf"/>
</dbReference>
<dbReference type="InterPro" id="IPR003593">
    <property type="entry name" value="AAA+_ATPase"/>
</dbReference>
<dbReference type="InterPro" id="IPR000014">
    <property type="entry name" value="PAS"/>
</dbReference>
<evidence type="ECO:0000256" key="2">
    <source>
        <dbReference type="ARBA" id="ARBA00022840"/>
    </source>
</evidence>
<dbReference type="SUPFAM" id="SSF55785">
    <property type="entry name" value="PYP-like sensor domain (PAS domain)"/>
    <property type="match status" value="1"/>
</dbReference>
<sequence>MKITEPLNQNNFTINPSIITDLNIWQKVRECKKEFFEQNIDPRNSPYIPLEVAESWIRSKQYGLDPYKKLTAQKNSPEGLNRIAKNKKLLMQATIPLIKKYLSLLSASDYRMMLTDENGTNLYIEGNDNDILPIPPFGSLLNENVIGTTAHGLCCMLRRPVQFIGPYNYCVHLDDNLVSSTPIFENGDLIGTLTIYQIYANKNIHNMQTHSLGWISSMAVAIEKHLMLAKANDQLEMSNGILKATVSVIDGGLITLDKDGLISHINEEGCRILDTASDEVLRSNFKQYFKETQLITQALESAKTINNHEITVTNKTMEKQYLMSVNPILGENEENVNGAVIHLAHMENIKKLVNDWRGAQATYSFDSIKGKNPLLLTTIKKARQFAKLNASVLIQGESGTGKELFAQSIHSTFRPEGPFISINCSAMPRDLIESELFGYEGGTFTGAEKKGRPGLIELAHGGTLFLDEIGDMPLEIQPVLLRVLEEKKVRRIGGKKYIPVDFRVIAASNKNLHSMVADKTFRQDLYYRLAVFKLEIPPLRKRKEDIIDLAQYFINNISRKIGCSVPDLSNEVQNQLLEYQWPGNIRQLENAMVYAVSVAQNGIIKVFDLPEDIINLGNNFDISMNSHVFTNSPFMTLQELEIATIRNTMNHVNNNIADAAKLLGLGKSTMYKKLKQYDIPY</sequence>
<proteinExistence type="predicted"/>
<dbReference type="Gene3D" id="1.10.8.60">
    <property type="match status" value="1"/>
</dbReference>
<dbReference type="InterPro" id="IPR029016">
    <property type="entry name" value="GAF-like_dom_sf"/>
</dbReference>
<evidence type="ECO:0000313" key="8">
    <source>
        <dbReference type="Proteomes" id="UP000216052"/>
    </source>
</evidence>
<dbReference type="InterPro" id="IPR027417">
    <property type="entry name" value="P-loop_NTPase"/>
</dbReference>
<dbReference type="InterPro" id="IPR025943">
    <property type="entry name" value="Sigma_54_int_dom_ATP-bd_2"/>
</dbReference>
<dbReference type="PROSITE" id="PS50045">
    <property type="entry name" value="SIGMA54_INTERACT_4"/>
    <property type="match status" value="1"/>
</dbReference>
<dbReference type="PROSITE" id="PS00676">
    <property type="entry name" value="SIGMA54_INTERACT_2"/>
    <property type="match status" value="1"/>
</dbReference>
<dbReference type="InterPro" id="IPR025944">
    <property type="entry name" value="Sigma_54_int_dom_CS"/>
</dbReference>
<dbReference type="Pfam" id="PF00158">
    <property type="entry name" value="Sigma54_activat"/>
    <property type="match status" value="1"/>
</dbReference>
<evidence type="ECO:0000256" key="3">
    <source>
        <dbReference type="ARBA" id="ARBA00023015"/>
    </source>
</evidence>
<dbReference type="Pfam" id="PF02954">
    <property type="entry name" value="HTH_8"/>
    <property type="match status" value="1"/>
</dbReference>
<dbReference type="RefSeq" id="WP_093792064.1">
    <property type="nucleotide sequence ID" value="NZ_CP155571.1"/>
</dbReference>
<dbReference type="PROSITE" id="PS00688">
    <property type="entry name" value="SIGMA54_INTERACT_3"/>
    <property type="match status" value="1"/>
</dbReference>
<dbReference type="Gene3D" id="3.40.50.300">
    <property type="entry name" value="P-loop containing nucleotide triphosphate hydrolases"/>
    <property type="match status" value="1"/>
</dbReference>
<dbReference type="PRINTS" id="PR01590">
    <property type="entry name" value="HTHFIS"/>
</dbReference>
<evidence type="ECO:0000256" key="5">
    <source>
        <dbReference type="ARBA" id="ARBA00023163"/>
    </source>
</evidence>
<gene>
    <name evidence="7" type="primary">norR_36</name>
    <name evidence="7" type="ORF">SPACI_051880</name>
</gene>
<dbReference type="Gene3D" id="3.30.450.40">
    <property type="match status" value="1"/>
</dbReference>
<keyword evidence="5" id="KW-0804">Transcription</keyword>
<dbReference type="Proteomes" id="UP000216052">
    <property type="component" value="Chromosome"/>
</dbReference>
<keyword evidence="8" id="KW-1185">Reference proteome</keyword>
<evidence type="ECO:0000313" key="7">
    <source>
        <dbReference type="EMBL" id="XFO75073.1"/>
    </source>
</evidence>